<dbReference type="AlphaFoldDB" id="S3ZV79"/>
<evidence type="ECO:0000259" key="6">
    <source>
        <dbReference type="PROSITE" id="PS50975"/>
    </source>
</evidence>
<dbReference type="GO" id="GO:0016874">
    <property type="term" value="F:ligase activity"/>
    <property type="evidence" value="ECO:0007669"/>
    <property type="project" value="UniProtKB-KW"/>
</dbReference>
<evidence type="ECO:0000256" key="4">
    <source>
        <dbReference type="ARBA" id="ARBA00022840"/>
    </source>
</evidence>
<reference evidence="7 8" key="1">
    <citation type="submission" date="2013-02" db="EMBL/GenBank/DDBJ databases">
        <title>Draft Genome Sequence of Streptomyces aurantiacus, Which Produces Setomimycin.</title>
        <authorList>
            <person name="Gruening B.A."/>
            <person name="Praeg A."/>
            <person name="Erxleben A."/>
            <person name="Guenther S."/>
            <person name="Mueller M."/>
        </authorList>
    </citation>
    <scope>NUCLEOTIDE SEQUENCE [LARGE SCALE GENOMIC DNA]</scope>
    <source>
        <strain evidence="7 8">JA 4570</strain>
    </source>
</reference>
<dbReference type="Gene3D" id="3.30.470.20">
    <property type="entry name" value="ATP-grasp fold, B domain"/>
    <property type="match status" value="1"/>
</dbReference>
<dbReference type="InterPro" id="IPR011761">
    <property type="entry name" value="ATP-grasp"/>
</dbReference>
<dbReference type="Gene3D" id="3.30.1490.20">
    <property type="entry name" value="ATP-grasp fold, A domain"/>
    <property type="match status" value="1"/>
</dbReference>
<evidence type="ECO:0000256" key="1">
    <source>
        <dbReference type="ARBA" id="ARBA00022598"/>
    </source>
</evidence>
<dbReference type="Gene3D" id="3.40.50.20">
    <property type="match status" value="1"/>
</dbReference>
<keyword evidence="1" id="KW-0436">Ligase</keyword>
<feature type="domain" description="ATP-grasp" evidence="6">
    <location>
        <begin position="115"/>
        <end position="312"/>
    </location>
</feature>
<dbReference type="InterPro" id="IPR013815">
    <property type="entry name" value="ATP_grasp_subdomain_1"/>
</dbReference>
<evidence type="ECO:0000313" key="7">
    <source>
        <dbReference type="EMBL" id="EPH46679.1"/>
    </source>
</evidence>
<dbReference type="GO" id="GO:0005524">
    <property type="term" value="F:ATP binding"/>
    <property type="evidence" value="ECO:0007669"/>
    <property type="project" value="UniProtKB-UniRule"/>
</dbReference>
<dbReference type="RefSeq" id="WP_016638366.1">
    <property type="nucleotide sequence ID" value="NZ_AOPZ01000008.1"/>
</dbReference>
<evidence type="ECO:0000313" key="8">
    <source>
        <dbReference type="Proteomes" id="UP000014629"/>
    </source>
</evidence>
<dbReference type="Pfam" id="PF02222">
    <property type="entry name" value="ATP-grasp"/>
    <property type="match status" value="1"/>
</dbReference>
<name>S3ZV79_9ACTN</name>
<dbReference type="GO" id="GO:0006164">
    <property type="term" value="P:purine nucleotide biosynthetic process"/>
    <property type="evidence" value="ECO:0007669"/>
    <property type="project" value="UniProtKB-KW"/>
</dbReference>
<dbReference type="GO" id="GO:0046872">
    <property type="term" value="F:metal ion binding"/>
    <property type="evidence" value="ECO:0007669"/>
    <property type="project" value="InterPro"/>
</dbReference>
<dbReference type="PROSITE" id="PS50975">
    <property type="entry name" value="ATP_GRASP"/>
    <property type="match status" value="1"/>
</dbReference>
<gene>
    <name evidence="7" type="ORF">STRAU_0232</name>
</gene>
<organism evidence="7 8">
    <name type="scientific">Streptomyces aurantiacus JA 4570</name>
    <dbReference type="NCBI Taxonomy" id="1286094"/>
    <lineage>
        <taxon>Bacteria</taxon>
        <taxon>Bacillati</taxon>
        <taxon>Actinomycetota</taxon>
        <taxon>Actinomycetes</taxon>
        <taxon>Kitasatosporales</taxon>
        <taxon>Streptomycetaceae</taxon>
        <taxon>Streptomyces</taxon>
        <taxon>Streptomyces aurantiacus group</taxon>
    </lineage>
</organism>
<keyword evidence="8" id="KW-1185">Reference proteome</keyword>
<dbReference type="OrthoDB" id="150319at2"/>
<keyword evidence="3" id="KW-0658">Purine biosynthesis</keyword>
<keyword evidence="4 5" id="KW-0067">ATP-binding</keyword>
<evidence type="ECO:0000256" key="2">
    <source>
        <dbReference type="ARBA" id="ARBA00022741"/>
    </source>
</evidence>
<dbReference type="PANTHER" id="PTHR43585:SF2">
    <property type="entry name" value="ATP-GRASP ENZYME FSQD"/>
    <property type="match status" value="1"/>
</dbReference>
<proteinExistence type="predicted"/>
<dbReference type="SUPFAM" id="SSF56059">
    <property type="entry name" value="Glutathione synthetase ATP-binding domain-like"/>
    <property type="match status" value="1"/>
</dbReference>
<sequence length="405" mass="44056">MTFLVLNRRRILTDLAEWFPDSRTRLVVLTDRRALAGADPADVASSFLAFEVTDDYTGEATGRRAEELCRRHGVTRVLTTAETDLVRAARLRERLGLPGQDVTGATAYTDKHAMKTAAAASGVPVAAMRVIDGADALTEFAAEVGFPFVLKEVAGAAAIGMSVLTDELALKQAVERWQPGGPGGRMLAEEWIEGAVYHVNGLMSDGVVLQSWPSRYLHTQWSNFHEAAPYVSGMLHPDEPLFARLQDATATVVAALPPAPGILPFHAELFHTPDETIALCEIACRAGGAGIVDMHERAFGINLYRAGLLGQAGRGDEVTWNGPGTRLGYGWFPPQRGVLRAVPGRCTLPRALTYTTSATPGHRYEGPRSAVDTLAELHFSIDDDEPLVPVLHEVERWWTDAVRWD</sequence>
<comment type="caution">
    <text evidence="7">The sequence shown here is derived from an EMBL/GenBank/DDBJ whole genome shotgun (WGS) entry which is preliminary data.</text>
</comment>
<dbReference type="PANTHER" id="PTHR43585">
    <property type="entry name" value="FUMIPYRROLE BIOSYNTHESIS PROTEIN C"/>
    <property type="match status" value="1"/>
</dbReference>
<dbReference type="InterPro" id="IPR003135">
    <property type="entry name" value="ATP-grasp_carboxylate-amine"/>
</dbReference>
<accession>S3ZV79</accession>
<protein>
    <recommendedName>
        <fullName evidence="6">ATP-grasp domain-containing protein</fullName>
    </recommendedName>
</protein>
<keyword evidence="2 5" id="KW-0547">Nucleotide-binding</keyword>
<dbReference type="PATRIC" id="fig|1286094.4.peg.229"/>
<evidence type="ECO:0000256" key="3">
    <source>
        <dbReference type="ARBA" id="ARBA00022755"/>
    </source>
</evidence>
<dbReference type="Proteomes" id="UP000014629">
    <property type="component" value="Unassembled WGS sequence"/>
</dbReference>
<dbReference type="InterPro" id="IPR052032">
    <property type="entry name" value="ATP-dep_AA_Ligase"/>
</dbReference>
<evidence type="ECO:0000256" key="5">
    <source>
        <dbReference type="PROSITE-ProRule" id="PRU00409"/>
    </source>
</evidence>
<dbReference type="EMBL" id="AOPZ01000008">
    <property type="protein sequence ID" value="EPH46679.1"/>
    <property type="molecule type" value="Genomic_DNA"/>
</dbReference>